<dbReference type="SUPFAM" id="SSF56112">
    <property type="entry name" value="Protein kinase-like (PK-like)"/>
    <property type="match status" value="1"/>
</dbReference>
<sequence>MRAIAGYQITTKLYESSKSLVYRGCRLSDKFPVILKVLKQEYPPPEEIARFKLEYEITRHLTVQGTVRAYSLEQYQHSLVMTVEDFGGESLNLNYQQFTLETVIKLAIQITEILGEIHQQHIIHKDINPSNIVFNPVTGQLKIIDFGISTILARENPILTSPHILEGTLAYMSPEQTGRMNRSLDYRSDFYSLGVTLYELFTQQRPFNTTDVLELVHCHLAKQPIPPHKRKPEIPLAISQIILKLMAKMAEERYQSAIGIKTDLEECLSQLQNYGTIQPFLLASKDISTTLQIPQKLYGREQEIAMLIGTFEQVAQKNEEMRESSQSSVTPPQKTQMMLVSGYSGIGKSALVQEIYKPITQQRGYFIAGKFEQYQRNIPYSAPVSAFADLVEQLLSEQEEQLCQWREKLLAALGSNAQVIVDVIPEIELIIGKQPEVPELGSAEAQNRFNLVFQSFIRVFAQPEHPLVLFLDDLQWADIASLKLLQLLLTATDSACLFAIGAYRDNEVSATHPLLVTLEEIYRSGGAVQQIILSPLQLYHVTLLISETLSCSTTEAQPLAQLVLDKTGGNPFFIKEFLKALDAERLLQFDVQLCEWQWNIEQIEAREITSNVVELLALKIQQLKSETQNILKLAACIGNQFEVDILAMVYEHSPRETAIALQEAVAIGLVIPLNHNYKLIVLGVQEQAVVECKFVHDRIQQAVYSLISASDRQKIHYQIGQLLLCSSDPQQQEQRFFDIVNQLNLGQELINQQSEKNRLAELNLMAGEKAKASAAYDSAFSYLQVGLSLLAEDCWQNQYKIALKLHQSATEAAFLNSQFERMEQLAQKTLQQAQTVLDKVRVYEVKIQALLVQGHPTEALQTALEILSLLEVNFPEPATQADVEKALTKTIARLAHIPIESLINLPLMTEPRALAAMQVLSIAIPAAHVTAPELFPLIAIAQVNLSIEYGNAEISPFSYAVYGLILCGVDIETGCQFSDLALALLEKLNYKPIRCRTLLPIHAGTRYWKIHLRETLSPLQDCYQAGIENGDFAFAGYTALHHCDQALFAGVFLPEIEQLASNYIHDLTSLKQTRNANAIAMFKQAILNLTASSAHPHLLVGKAYNETQSLPLLQQANDRQVLFLLYLNKLMLCCWFDLPRQAVENADLTATYVDGVAGQVSIAFFHFYDALARLAIYAEASPSEQIEILSKVKLDLAQMERWAQYAPMNYQHKSLLIQAEQHRILGEEFQAMELYDRVIALADEHEYTQEAAIAYERAAKVYLTRGKFVFAKACIQEARYRYLRWGATVKVQDLETRFPEFFEQSSEKSTQISVTDSTSSRSETLDLETVMKASQAIASELVLNRLLSTLLRVAIENAGAQVGKLILETDGKLLMEATGVADGDTIAVGQPVPIQKCQTVCVGIVNYVARTQKSVVLDDATRDNQFASDPDIRHQQPKSILCTPMVNQGKLSGVLYLENNLATAAFKPERVELLNLLSTQMAIAIEHARLLKYREELNQFLQLKTEQISRILERITDGFIAVDRQWQIVYVNQQAERQLGKSGEELLGNNFWKTYPIAINTVFYQRYHEAMKTKKHIQFEEFYPPSERWLEVNVYPDDEGLSIFFRDITERKQMEDQLVYDALHDALTGLPNRLLFTERLEQAIRRTQKHRDYRFAVLFLDVDRFKVINDSLGHMVGDELLIAIARRLESCLSPMDIVARLGGDEFIILLDAPEDEAQIADRIQLALNVPFDLNGYKVFNTVSIGIVSSLTGYNRAEELLRAADIAMYQAKAGGKSCYVIFNTTMQDRATLLLQLETDLRWAIEHQQLQVYYQPIVSLQTGRLAGFEALVRWLHPEKGLISPSEFIPIAEETGLIIPIGEWVLLEACRQLRVWQLQFSDRLPLTMSVNLSVKQLSQSDLIERIDRVLSNMELQGEHLKLEITESTLMTYSEVARDLLQQLSDRNIQLCIDDFGTGYSSLSYLHQFPVHLLKIDRSFTQRIGVQNQDTEIVRTILTLAHNLSMDVIAEGIETVEQLAELRRLGCEYGQGYWFSKPLDSQAAFVLIAQTPLWG</sequence>
<dbReference type="InterPro" id="IPR053159">
    <property type="entry name" value="Hybrid_Histidine_Kinase"/>
</dbReference>
<dbReference type="CDD" id="cd01948">
    <property type="entry name" value="EAL"/>
    <property type="match status" value="1"/>
</dbReference>
<dbReference type="InterPro" id="IPR029016">
    <property type="entry name" value="GAF-like_dom_sf"/>
</dbReference>
<dbReference type="InterPro" id="IPR041664">
    <property type="entry name" value="AAA_16"/>
</dbReference>
<dbReference type="SMART" id="SM00267">
    <property type="entry name" value="GGDEF"/>
    <property type="match status" value="1"/>
</dbReference>
<dbReference type="Gene3D" id="3.30.70.270">
    <property type="match status" value="1"/>
</dbReference>
<dbReference type="SMART" id="SM00052">
    <property type="entry name" value="EAL"/>
    <property type="match status" value="1"/>
</dbReference>
<dbReference type="InterPro" id="IPR035965">
    <property type="entry name" value="PAS-like_dom_sf"/>
</dbReference>
<dbReference type="PROSITE" id="PS50883">
    <property type="entry name" value="EAL"/>
    <property type="match status" value="1"/>
</dbReference>
<organism evidence="6 7">
    <name type="scientific">Scytonema hofmannii PCC 7110</name>
    <dbReference type="NCBI Taxonomy" id="128403"/>
    <lineage>
        <taxon>Bacteria</taxon>
        <taxon>Bacillati</taxon>
        <taxon>Cyanobacteriota</taxon>
        <taxon>Cyanophyceae</taxon>
        <taxon>Nostocales</taxon>
        <taxon>Scytonemataceae</taxon>
        <taxon>Scytonema</taxon>
    </lineage>
</organism>
<feature type="domain" description="EAL" evidence="4">
    <location>
        <begin position="1792"/>
        <end position="2048"/>
    </location>
</feature>
<dbReference type="SUPFAM" id="SSF48452">
    <property type="entry name" value="TPR-like"/>
    <property type="match status" value="1"/>
</dbReference>
<evidence type="ECO:0000259" key="2">
    <source>
        <dbReference type="PROSITE" id="PS50011"/>
    </source>
</evidence>
<dbReference type="PANTHER" id="PTHR43642:SF1">
    <property type="entry name" value="HYBRID SIGNAL TRANSDUCTION HISTIDINE KINASE G"/>
    <property type="match status" value="1"/>
</dbReference>
<dbReference type="NCBIfam" id="TIGR00254">
    <property type="entry name" value="GGDEF"/>
    <property type="match status" value="1"/>
</dbReference>
<comment type="caution">
    <text evidence="6">The sequence shown here is derived from an EMBL/GenBank/DDBJ whole genome shotgun (WGS) entry which is preliminary data.</text>
</comment>
<dbReference type="FunFam" id="3.20.20.450:FF:000001">
    <property type="entry name" value="Cyclic di-GMP phosphodiesterase yahA"/>
    <property type="match status" value="1"/>
</dbReference>
<dbReference type="RefSeq" id="WP_017746733.1">
    <property type="nucleotide sequence ID" value="NZ_KQ976354.1"/>
</dbReference>
<dbReference type="Gene3D" id="3.20.20.450">
    <property type="entry name" value="EAL domain"/>
    <property type="match status" value="1"/>
</dbReference>
<evidence type="ECO:0000259" key="5">
    <source>
        <dbReference type="PROSITE" id="PS50887"/>
    </source>
</evidence>
<dbReference type="InterPro" id="IPR003018">
    <property type="entry name" value="GAF"/>
</dbReference>
<proteinExistence type="predicted"/>
<evidence type="ECO:0000259" key="3">
    <source>
        <dbReference type="PROSITE" id="PS50112"/>
    </source>
</evidence>
<dbReference type="CDD" id="cd00130">
    <property type="entry name" value="PAS"/>
    <property type="match status" value="1"/>
</dbReference>
<dbReference type="InterPro" id="IPR011990">
    <property type="entry name" value="TPR-like_helical_dom_sf"/>
</dbReference>
<dbReference type="OrthoDB" id="573511at2"/>
<dbReference type="Proteomes" id="UP000076925">
    <property type="component" value="Unassembled WGS sequence"/>
</dbReference>
<evidence type="ECO:0000259" key="4">
    <source>
        <dbReference type="PROSITE" id="PS50883"/>
    </source>
</evidence>
<dbReference type="Pfam" id="PF00990">
    <property type="entry name" value="GGDEF"/>
    <property type="match status" value="1"/>
</dbReference>
<keyword evidence="7" id="KW-1185">Reference proteome</keyword>
<dbReference type="InterPro" id="IPR001633">
    <property type="entry name" value="EAL_dom"/>
</dbReference>
<dbReference type="Pfam" id="PF01590">
    <property type="entry name" value="GAF"/>
    <property type="match status" value="1"/>
</dbReference>
<dbReference type="STRING" id="128403.WA1_36810"/>
<dbReference type="NCBIfam" id="TIGR00229">
    <property type="entry name" value="sensory_box"/>
    <property type="match status" value="1"/>
</dbReference>
<dbReference type="PROSITE" id="PS50011">
    <property type="entry name" value="PROTEIN_KINASE_DOM"/>
    <property type="match status" value="1"/>
</dbReference>
<dbReference type="PANTHER" id="PTHR43642">
    <property type="entry name" value="HYBRID SIGNAL TRANSDUCTION HISTIDINE KINASE G"/>
    <property type="match status" value="1"/>
</dbReference>
<dbReference type="InterPro" id="IPR000014">
    <property type="entry name" value="PAS"/>
</dbReference>
<dbReference type="InterPro" id="IPR011009">
    <property type="entry name" value="Kinase-like_dom_sf"/>
</dbReference>
<dbReference type="SUPFAM" id="SSF52540">
    <property type="entry name" value="P-loop containing nucleoside triphosphate hydrolases"/>
    <property type="match status" value="1"/>
</dbReference>
<dbReference type="Gene3D" id="3.30.450.20">
    <property type="entry name" value="PAS domain"/>
    <property type="match status" value="1"/>
</dbReference>
<evidence type="ECO:0000313" key="7">
    <source>
        <dbReference type="Proteomes" id="UP000076925"/>
    </source>
</evidence>
<dbReference type="InterPro" id="IPR000719">
    <property type="entry name" value="Prot_kinase_dom"/>
</dbReference>
<name>A0A139X1Z5_9CYAN</name>
<dbReference type="PROSITE" id="PS50887">
    <property type="entry name" value="GGDEF"/>
    <property type="match status" value="1"/>
</dbReference>
<dbReference type="InterPro" id="IPR035919">
    <property type="entry name" value="EAL_sf"/>
</dbReference>
<dbReference type="InterPro" id="IPR027417">
    <property type="entry name" value="P-loop_NTPase"/>
</dbReference>
<evidence type="ECO:0000256" key="1">
    <source>
        <dbReference type="ARBA" id="ARBA00004167"/>
    </source>
</evidence>
<dbReference type="SMART" id="SM00065">
    <property type="entry name" value="GAF"/>
    <property type="match status" value="1"/>
</dbReference>
<dbReference type="Pfam" id="PF00069">
    <property type="entry name" value="Pkinase"/>
    <property type="match status" value="1"/>
</dbReference>
<dbReference type="CDD" id="cd14014">
    <property type="entry name" value="STKc_PknB_like"/>
    <property type="match status" value="1"/>
</dbReference>
<gene>
    <name evidence="6" type="ORF">WA1_36810</name>
</gene>
<accession>A0A139X1Z5</accession>
<dbReference type="SUPFAM" id="SSF141868">
    <property type="entry name" value="EAL domain-like"/>
    <property type="match status" value="1"/>
</dbReference>
<dbReference type="InterPro" id="IPR043128">
    <property type="entry name" value="Rev_trsase/Diguanyl_cyclase"/>
</dbReference>
<dbReference type="GO" id="GO:0005524">
    <property type="term" value="F:ATP binding"/>
    <property type="evidence" value="ECO:0007669"/>
    <property type="project" value="InterPro"/>
</dbReference>
<feature type="domain" description="GGDEF" evidence="5">
    <location>
        <begin position="1653"/>
        <end position="1783"/>
    </location>
</feature>
<dbReference type="InterPro" id="IPR013656">
    <property type="entry name" value="PAS_4"/>
</dbReference>
<dbReference type="SMART" id="SM00091">
    <property type="entry name" value="PAS"/>
    <property type="match status" value="1"/>
</dbReference>
<dbReference type="Gene3D" id="1.10.510.10">
    <property type="entry name" value="Transferase(Phosphotransferase) domain 1"/>
    <property type="match status" value="1"/>
</dbReference>
<dbReference type="SUPFAM" id="SSF55781">
    <property type="entry name" value="GAF domain-like"/>
    <property type="match status" value="1"/>
</dbReference>
<dbReference type="EMBL" id="ANNX02000040">
    <property type="protein sequence ID" value="KYC38731.1"/>
    <property type="molecule type" value="Genomic_DNA"/>
</dbReference>
<dbReference type="Gene3D" id="3.30.450.40">
    <property type="match status" value="1"/>
</dbReference>
<evidence type="ECO:0000313" key="6">
    <source>
        <dbReference type="EMBL" id="KYC38731.1"/>
    </source>
</evidence>
<dbReference type="SUPFAM" id="SSF55785">
    <property type="entry name" value="PYP-like sensor domain (PAS domain)"/>
    <property type="match status" value="1"/>
</dbReference>
<dbReference type="PROSITE" id="PS50112">
    <property type="entry name" value="PAS"/>
    <property type="match status" value="1"/>
</dbReference>
<feature type="domain" description="PAS" evidence="3">
    <location>
        <begin position="1504"/>
        <end position="1550"/>
    </location>
</feature>
<reference evidence="6 7" key="1">
    <citation type="journal article" date="2013" name="Genome Biol. Evol.">
        <title>Genomes of Stigonematalean cyanobacteria (subsection V) and the evolution of oxygenic photosynthesis from prokaryotes to plastids.</title>
        <authorList>
            <person name="Dagan T."/>
            <person name="Roettger M."/>
            <person name="Stucken K."/>
            <person name="Landan G."/>
            <person name="Koch R."/>
            <person name="Major P."/>
            <person name="Gould S.B."/>
            <person name="Goremykin V.V."/>
            <person name="Rippka R."/>
            <person name="Tandeau de Marsac N."/>
            <person name="Gugger M."/>
            <person name="Lockhart P.J."/>
            <person name="Allen J.F."/>
            <person name="Brune I."/>
            <person name="Maus I."/>
            <person name="Puhler A."/>
            <person name="Martin W.F."/>
        </authorList>
    </citation>
    <scope>NUCLEOTIDE SEQUENCE [LARGE SCALE GENOMIC DNA]</scope>
    <source>
        <strain evidence="6 7">PCC 7110</strain>
    </source>
</reference>
<comment type="subcellular location">
    <subcellularLocation>
        <location evidence="1">Membrane</location>
        <topology evidence="1">Single-pass membrane protein</topology>
    </subcellularLocation>
</comment>
<dbReference type="CDD" id="cd01949">
    <property type="entry name" value="GGDEF"/>
    <property type="match status" value="1"/>
</dbReference>
<dbReference type="GO" id="GO:0016020">
    <property type="term" value="C:membrane"/>
    <property type="evidence" value="ECO:0007669"/>
    <property type="project" value="UniProtKB-SubCell"/>
</dbReference>
<dbReference type="Pfam" id="PF13191">
    <property type="entry name" value="AAA_16"/>
    <property type="match status" value="1"/>
</dbReference>
<dbReference type="Gene3D" id="3.40.50.300">
    <property type="entry name" value="P-loop containing nucleotide triphosphate hydrolases"/>
    <property type="match status" value="1"/>
</dbReference>
<dbReference type="InterPro" id="IPR029787">
    <property type="entry name" value="Nucleotide_cyclase"/>
</dbReference>
<dbReference type="Pfam" id="PF00563">
    <property type="entry name" value="EAL"/>
    <property type="match status" value="1"/>
</dbReference>
<protein>
    <submittedName>
        <fullName evidence="6">Guanylate cyclase</fullName>
    </submittedName>
</protein>
<dbReference type="InterPro" id="IPR000160">
    <property type="entry name" value="GGDEF_dom"/>
</dbReference>
<dbReference type="SUPFAM" id="SSF55073">
    <property type="entry name" value="Nucleotide cyclase"/>
    <property type="match status" value="1"/>
</dbReference>
<dbReference type="GO" id="GO:0004672">
    <property type="term" value="F:protein kinase activity"/>
    <property type="evidence" value="ECO:0007669"/>
    <property type="project" value="InterPro"/>
</dbReference>
<dbReference type="Pfam" id="PF08448">
    <property type="entry name" value="PAS_4"/>
    <property type="match status" value="1"/>
</dbReference>
<feature type="domain" description="Protein kinase" evidence="2">
    <location>
        <begin position="7"/>
        <end position="281"/>
    </location>
</feature>